<dbReference type="Proteomes" id="UP000230233">
    <property type="component" value="Chromosome II"/>
</dbReference>
<dbReference type="CDD" id="cd00121">
    <property type="entry name" value="MATH"/>
    <property type="match status" value="1"/>
</dbReference>
<dbReference type="Gene3D" id="2.60.210.10">
    <property type="entry name" value="Apoptosis, Tumor Necrosis Factor Receptor Associated Protein 2, Chain A"/>
    <property type="match status" value="1"/>
</dbReference>
<dbReference type="SMART" id="SM00061">
    <property type="entry name" value="MATH"/>
    <property type="match status" value="1"/>
</dbReference>
<name>A0A2G5VBT2_9PELO</name>
<dbReference type="OrthoDB" id="5907112at2759"/>
<organism evidence="2 3">
    <name type="scientific">Caenorhabditis nigoni</name>
    <dbReference type="NCBI Taxonomy" id="1611254"/>
    <lineage>
        <taxon>Eukaryota</taxon>
        <taxon>Metazoa</taxon>
        <taxon>Ecdysozoa</taxon>
        <taxon>Nematoda</taxon>
        <taxon>Chromadorea</taxon>
        <taxon>Rhabditida</taxon>
        <taxon>Rhabditina</taxon>
        <taxon>Rhabditomorpha</taxon>
        <taxon>Rhabditoidea</taxon>
        <taxon>Rhabditidae</taxon>
        <taxon>Peloderinae</taxon>
        <taxon>Caenorhabditis</taxon>
    </lineage>
</organism>
<dbReference type="PANTHER" id="PTHR22743:SF165">
    <property type="entry name" value="BTB AND MATH DOMAIN CONTAINING-RELATED"/>
    <property type="match status" value="1"/>
</dbReference>
<feature type="domain" description="MATH" evidence="1">
    <location>
        <begin position="3"/>
        <end position="100"/>
    </location>
</feature>
<sequence>MKLVVDSISSMEDGREYSVTEEHFGVPWKIKVLNLDGSLSFFLYCLQPKNGTWSIETILEFKVSTGIDSFSSKHKRRYQNSDRDSQIEWGWSNLVSAQRMVDHSEGRNNSETIFEIKVEIKSMTGCGKENLRNFDESVKECSDVVLVVKDREF</sequence>
<dbReference type="AlphaFoldDB" id="A0A2G5VBT2"/>
<dbReference type="InterPro" id="IPR002083">
    <property type="entry name" value="MATH/TRAF_dom"/>
</dbReference>
<evidence type="ECO:0000313" key="2">
    <source>
        <dbReference type="EMBL" id="PIC48996.1"/>
    </source>
</evidence>
<gene>
    <name evidence="2" type="primary">Cnig_chr_II.g7761</name>
    <name evidence="2" type="ORF">B9Z55_007761</name>
</gene>
<dbReference type="PANTHER" id="PTHR22743">
    <property type="entry name" value="MEPRIN/TRAF-LIKE MATH FAMILY-C.ELEGANS"/>
    <property type="match status" value="1"/>
</dbReference>
<dbReference type="Pfam" id="PF00917">
    <property type="entry name" value="MATH"/>
    <property type="match status" value="1"/>
</dbReference>
<evidence type="ECO:0000259" key="1">
    <source>
        <dbReference type="SMART" id="SM00061"/>
    </source>
</evidence>
<keyword evidence="3" id="KW-1185">Reference proteome</keyword>
<accession>A0A2G5VBT2</accession>
<evidence type="ECO:0000313" key="3">
    <source>
        <dbReference type="Proteomes" id="UP000230233"/>
    </source>
</evidence>
<dbReference type="InterPro" id="IPR008974">
    <property type="entry name" value="TRAF-like"/>
</dbReference>
<protein>
    <recommendedName>
        <fullName evidence="1">MATH domain-containing protein</fullName>
    </recommendedName>
</protein>
<dbReference type="InterPro" id="IPR052664">
    <property type="entry name" value="BTB-MATH_domain_protein"/>
</dbReference>
<dbReference type="EMBL" id="PDUG01000002">
    <property type="protein sequence ID" value="PIC48996.1"/>
    <property type="molecule type" value="Genomic_DNA"/>
</dbReference>
<dbReference type="SUPFAM" id="SSF49599">
    <property type="entry name" value="TRAF domain-like"/>
    <property type="match status" value="1"/>
</dbReference>
<proteinExistence type="predicted"/>
<reference evidence="3" key="1">
    <citation type="submission" date="2017-10" db="EMBL/GenBank/DDBJ databases">
        <title>Rapid genome shrinkage in a self-fertile nematode reveals novel sperm competition proteins.</title>
        <authorList>
            <person name="Yin D."/>
            <person name="Schwarz E.M."/>
            <person name="Thomas C.G."/>
            <person name="Felde R.L."/>
            <person name="Korf I.F."/>
            <person name="Cutter A.D."/>
            <person name="Schartner C.M."/>
            <person name="Ralston E.J."/>
            <person name="Meyer B.J."/>
            <person name="Haag E.S."/>
        </authorList>
    </citation>
    <scope>NUCLEOTIDE SEQUENCE [LARGE SCALE GENOMIC DNA]</scope>
    <source>
        <strain evidence="3">JU1422</strain>
    </source>
</reference>
<comment type="caution">
    <text evidence="2">The sequence shown here is derived from an EMBL/GenBank/DDBJ whole genome shotgun (WGS) entry which is preliminary data.</text>
</comment>